<dbReference type="Gene3D" id="2.40.70.10">
    <property type="entry name" value="Acid Proteases"/>
    <property type="match status" value="1"/>
</dbReference>
<dbReference type="InterPro" id="IPR052160">
    <property type="entry name" value="Gypsy_RT_Integrase-like"/>
</dbReference>
<dbReference type="CDD" id="cd00303">
    <property type="entry name" value="retropepsin_like"/>
    <property type="match status" value="1"/>
</dbReference>
<dbReference type="Gene3D" id="3.10.10.10">
    <property type="entry name" value="HIV Type 1 Reverse Transcriptase, subunit A, domain 1"/>
    <property type="match status" value="1"/>
</dbReference>
<name>A0AAW2JU49_SESRA</name>
<dbReference type="InterPro" id="IPR043502">
    <property type="entry name" value="DNA/RNA_pol_sf"/>
</dbReference>
<dbReference type="InterPro" id="IPR012337">
    <property type="entry name" value="RNaseH-like_sf"/>
</dbReference>
<evidence type="ECO:0000313" key="3">
    <source>
        <dbReference type="EMBL" id="KAL0297801.1"/>
    </source>
</evidence>
<accession>A0AAW2JU49</accession>
<feature type="compositionally biased region" description="Pro residues" evidence="1">
    <location>
        <begin position="67"/>
        <end position="79"/>
    </location>
</feature>
<feature type="region of interest" description="Disordered" evidence="1">
    <location>
        <begin position="38"/>
        <end position="79"/>
    </location>
</feature>
<dbReference type="Pfam" id="PF00665">
    <property type="entry name" value="rve"/>
    <property type="match status" value="1"/>
</dbReference>
<evidence type="ECO:0000256" key="1">
    <source>
        <dbReference type="SAM" id="MobiDB-lite"/>
    </source>
</evidence>
<sequence>MHIFGTPTDVCPMLHEESTKHVDAIGVFSTQQHKRYDPFSNTYNPRWRDHPNLRYGNRHHNFKKPPYQQPPLPPQTNPNPSIPLEDIVKALALSTQQFQQDTHKFQQEIRSSIQNLESQISQLASSVSCLESQGIKRAMYDLGASINVMPLTIFKSLNVGSLKDTGIVIQLAHRSIVYPEGVLEDVLAQVNELVFPAPFFVIDMRQDNSPNSTSILLGRPFLKIARTKFDVHNGTLIIEFDGEVIRFNIYESMRYSSDVPTALFFDTIGPLVQEFSTYDSQDHTNLVLEKSLTPTQMKLLEDFIVLDPNIEESILKLEALPPLHFNLAFIELPRSHTKLLPSILQAPTLELRELPKHLKYAFLGDNDTLPVIISSKLSALEEEKLIRVLQEFHTAIGWTIADNKGLSPSTCMHRILLEEGVEPSREAQRRLNPPMMEAVKKEIFKLLDAGMIFPISDSEWVSPTQVVPKETCITVIENSVGNLAPTRVQNALKHLMPKKDTKPRFIRWIFLLQEFDLTIKDKKGAENLVVGHLNQLITKRDSPPVKDELSDEGRLAVQGMTPWYADLPNLFKDSYLFCKSYENCQKTENLGSHDQMPLTPILVCESSDVWGIDFMGPFPLCFGKSYIILGVDYVSKWVEAKATHTDDAKTIINFMKTNIFSRYGMPRAIISDRGTHFCNKMVSALLKKYNVTHRVSTAYHPQTNGQVEISNWEIKSILEKMVNPNRKDWSTRLDDALLAYRTAYKTPIGTTESWQDSSIFGGHYQYNGGDCGVIPPTIMSLLVWNFQGLGGPWTVQSLGNIIRNTHLALVFLAETKCSSRQIDSLKRRFDLHGISMDSRGRSGGLAIL</sequence>
<dbReference type="InterPro" id="IPR021109">
    <property type="entry name" value="Peptidase_aspartic_dom_sf"/>
</dbReference>
<dbReference type="AlphaFoldDB" id="A0AAW2JU49"/>
<feature type="domain" description="Integrase catalytic" evidence="2">
    <location>
        <begin position="596"/>
        <end position="764"/>
    </location>
</feature>
<dbReference type="InterPro" id="IPR001584">
    <property type="entry name" value="Integrase_cat-core"/>
</dbReference>
<reference evidence="3" key="2">
    <citation type="journal article" date="2024" name="Plant">
        <title>Genomic evolution and insights into agronomic trait innovations of Sesamum species.</title>
        <authorList>
            <person name="Miao H."/>
            <person name="Wang L."/>
            <person name="Qu L."/>
            <person name="Liu H."/>
            <person name="Sun Y."/>
            <person name="Le M."/>
            <person name="Wang Q."/>
            <person name="Wei S."/>
            <person name="Zheng Y."/>
            <person name="Lin W."/>
            <person name="Duan Y."/>
            <person name="Cao H."/>
            <person name="Xiong S."/>
            <person name="Wang X."/>
            <person name="Wei L."/>
            <person name="Li C."/>
            <person name="Ma Q."/>
            <person name="Ju M."/>
            <person name="Zhao R."/>
            <person name="Li G."/>
            <person name="Mu C."/>
            <person name="Tian Q."/>
            <person name="Mei H."/>
            <person name="Zhang T."/>
            <person name="Gao T."/>
            <person name="Zhang H."/>
        </authorList>
    </citation>
    <scope>NUCLEOTIDE SEQUENCE</scope>
    <source>
        <strain evidence="3">G02</strain>
    </source>
</reference>
<dbReference type="GO" id="GO:0015074">
    <property type="term" value="P:DNA integration"/>
    <property type="evidence" value="ECO:0007669"/>
    <property type="project" value="InterPro"/>
</dbReference>
<reference evidence="3" key="1">
    <citation type="submission" date="2020-06" db="EMBL/GenBank/DDBJ databases">
        <authorList>
            <person name="Li T."/>
            <person name="Hu X."/>
            <person name="Zhang T."/>
            <person name="Song X."/>
            <person name="Zhang H."/>
            <person name="Dai N."/>
            <person name="Sheng W."/>
            <person name="Hou X."/>
            <person name="Wei L."/>
        </authorList>
    </citation>
    <scope>NUCLEOTIDE SEQUENCE</scope>
    <source>
        <strain evidence="3">G02</strain>
        <tissue evidence="3">Leaf</tissue>
    </source>
</reference>
<dbReference type="InterPro" id="IPR036397">
    <property type="entry name" value="RNaseH_sf"/>
</dbReference>
<comment type="caution">
    <text evidence="3">The sequence shown here is derived from an EMBL/GenBank/DDBJ whole genome shotgun (WGS) entry which is preliminary data.</text>
</comment>
<evidence type="ECO:0000259" key="2">
    <source>
        <dbReference type="PROSITE" id="PS50994"/>
    </source>
</evidence>
<gene>
    <name evidence="3" type="ORF">Sradi_6832200</name>
</gene>
<proteinExistence type="predicted"/>
<organism evidence="3">
    <name type="scientific">Sesamum radiatum</name>
    <name type="common">Black benniseed</name>
    <dbReference type="NCBI Taxonomy" id="300843"/>
    <lineage>
        <taxon>Eukaryota</taxon>
        <taxon>Viridiplantae</taxon>
        <taxon>Streptophyta</taxon>
        <taxon>Embryophyta</taxon>
        <taxon>Tracheophyta</taxon>
        <taxon>Spermatophyta</taxon>
        <taxon>Magnoliopsida</taxon>
        <taxon>eudicotyledons</taxon>
        <taxon>Gunneridae</taxon>
        <taxon>Pentapetalae</taxon>
        <taxon>asterids</taxon>
        <taxon>lamiids</taxon>
        <taxon>Lamiales</taxon>
        <taxon>Pedaliaceae</taxon>
        <taxon>Sesamum</taxon>
    </lineage>
</organism>
<dbReference type="PROSITE" id="PS50994">
    <property type="entry name" value="INTEGRASE"/>
    <property type="match status" value="1"/>
</dbReference>
<dbReference type="Gene3D" id="3.30.420.10">
    <property type="entry name" value="Ribonuclease H-like superfamily/Ribonuclease H"/>
    <property type="match status" value="1"/>
</dbReference>
<dbReference type="SUPFAM" id="SSF53098">
    <property type="entry name" value="Ribonuclease H-like"/>
    <property type="match status" value="1"/>
</dbReference>
<dbReference type="SUPFAM" id="SSF56672">
    <property type="entry name" value="DNA/RNA polymerases"/>
    <property type="match status" value="1"/>
</dbReference>
<protein>
    <submittedName>
        <fullName evidence="3">Transposon Ty3-I Gag-Pol polyprotein</fullName>
    </submittedName>
</protein>
<dbReference type="EMBL" id="JACGWJ010000032">
    <property type="protein sequence ID" value="KAL0297801.1"/>
    <property type="molecule type" value="Genomic_DNA"/>
</dbReference>
<dbReference type="GO" id="GO:0003676">
    <property type="term" value="F:nucleic acid binding"/>
    <property type="evidence" value="ECO:0007669"/>
    <property type="project" value="InterPro"/>
</dbReference>
<dbReference type="PANTHER" id="PTHR47266">
    <property type="entry name" value="ENDONUCLEASE-RELATED"/>
    <property type="match status" value="1"/>
</dbReference>